<reference evidence="2" key="1">
    <citation type="submission" date="2020-05" db="EMBL/GenBank/DDBJ databases">
        <authorList>
            <person name="Chiriac C."/>
            <person name="Salcher M."/>
            <person name="Ghai R."/>
            <person name="Kavagutti S V."/>
        </authorList>
    </citation>
    <scope>NUCLEOTIDE SEQUENCE</scope>
</reference>
<dbReference type="AlphaFoldDB" id="A0A6J6MCB8"/>
<gene>
    <name evidence="2" type="ORF">UFOPK2292_00774</name>
</gene>
<feature type="region of interest" description="Disordered" evidence="1">
    <location>
        <begin position="1"/>
        <end position="29"/>
    </location>
</feature>
<protein>
    <submittedName>
        <fullName evidence="2">Unannotated protein</fullName>
    </submittedName>
</protein>
<feature type="compositionally biased region" description="Low complexity" evidence="1">
    <location>
        <begin position="1"/>
        <end position="23"/>
    </location>
</feature>
<evidence type="ECO:0000256" key="1">
    <source>
        <dbReference type="SAM" id="MobiDB-lite"/>
    </source>
</evidence>
<sequence length="115" mass="12287">MRTVSTQGSSSSRLAASRVSTVSKGLPRSDCSTEFNRSLFIYFEPSISTSRTAIIGDAKTMSTNEMTPKTAEPVIKNLVLFRIDLLNDTSRSTSAAASSIITKVAEVGAMFTVSV</sequence>
<dbReference type="EMBL" id="CAEZWU010000102">
    <property type="protein sequence ID" value="CAB4670395.1"/>
    <property type="molecule type" value="Genomic_DNA"/>
</dbReference>
<proteinExistence type="predicted"/>
<evidence type="ECO:0000313" key="2">
    <source>
        <dbReference type="EMBL" id="CAB4670395.1"/>
    </source>
</evidence>
<organism evidence="2">
    <name type="scientific">freshwater metagenome</name>
    <dbReference type="NCBI Taxonomy" id="449393"/>
    <lineage>
        <taxon>unclassified sequences</taxon>
        <taxon>metagenomes</taxon>
        <taxon>ecological metagenomes</taxon>
    </lineage>
</organism>
<name>A0A6J6MCB8_9ZZZZ</name>
<accession>A0A6J6MCB8</accession>